<sequence>MPGGRVDHPFFARVYARAAPALDRRGLAERRAALLAGLAGDVVEIGAGEGRNFPHYPPEVTRVVAVEPEPRLRRLARERAASAPVRVEVVDALAGRLPVDDASLDAAVACLVLCSVADQEAALNEAYRVLRPGGQLRYLEHVRAPSAGLRGVQRLLDATVWPRLAGGCHTGRDTLSAVERTGFAVPEPVRFLFPSVPRVRTPFSFHVLGTAHRPPAAP</sequence>
<feature type="domain" description="Methyltransferase type 11" evidence="1">
    <location>
        <begin position="43"/>
        <end position="136"/>
    </location>
</feature>
<dbReference type="CDD" id="cd02440">
    <property type="entry name" value="AdoMet_MTases"/>
    <property type="match status" value="1"/>
</dbReference>
<dbReference type="EMBL" id="RBDY01000045">
    <property type="protein sequence ID" value="RKN13648.1"/>
    <property type="molecule type" value="Genomic_DNA"/>
</dbReference>
<dbReference type="PANTHER" id="PTHR45036:SF1">
    <property type="entry name" value="METHYLTRANSFERASE LIKE 7A"/>
    <property type="match status" value="1"/>
</dbReference>
<dbReference type="InterPro" id="IPR029063">
    <property type="entry name" value="SAM-dependent_MTases_sf"/>
</dbReference>
<dbReference type="EMBL" id="RBDX01000045">
    <property type="protein sequence ID" value="RKN03705.1"/>
    <property type="molecule type" value="Genomic_DNA"/>
</dbReference>
<keyword evidence="2" id="KW-0489">Methyltransferase</keyword>
<organism evidence="2 5">
    <name type="scientific">Streptomyces radicis</name>
    <dbReference type="NCBI Taxonomy" id="1750517"/>
    <lineage>
        <taxon>Bacteria</taxon>
        <taxon>Bacillati</taxon>
        <taxon>Actinomycetota</taxon>
        <taxon>Actinomycetes</taxon>
        <taxon>Kitasatosporales</taxon>
        <taxon>Streptomycetaceae</taxon>
        <taxon>Streptomyces</taxon>
    </lineage>
</organism>
<reference evidence="4 5" key="1">
    <citation type="submission" date="2018-09" db="EMBL/GenBank/DDBJ databases">
        <title>Streptomyces sp. nov. DS1-2, an endophytic actinomycete isolated from roots of Dendrobium scabrilingue.</title>
        <authorList>
            <person name="Kuncharoen N."/>
            <person name="Kudo T."/>
            <person name="Ohkuma M."/>
            <person name="Yuki M."/>
            <person name="Tanasupawat S."/>
        </authorList>
    </citation>
    <scope>NUCLEOTIDE SEQUENCE [LARGE SCALE GENOMIC DNA]</scope>
    <source>
        <strain evidence="2 5">AZ1-7</strain>
        <strain evidence="3 4">DS1-2</strain>
    </source>
</reference>
<evidence type="ECO:0000313" key="3">
    <source>
        <dbReference type="EMBL" id="RKN13648.1"/>
    </source>
</evidence>
<accession>A0A3A9VRP0</accession>
<dbReference type="Proteomes" id="UP000275024">
    <property type="component" value="Unassembled WGS sequence"/>
</dbReference>
<keyword evidence="2" id="KW-0808">Transferase</keyword>
<dbReference type="OrthoDB" id="65624at2"/>
<dbReference type="GO" id="GO:0032259">
    <property type="term" value="P:methylation"/>
    <property type="evidence" value="ECO:0007669"/>
    <property type="project" value="UniProtKB-KW"/>
</dbReference>
<evidence type="ECO:0000313" key="5">
    <source>
        <dbReference type="Proteomes" id="UP000275024"/>
    </source>
</evidence>
<dbReference type="Pfam" id="PF08241">
    <property type="entry name" value="Methyltransf_11"/>
    <property type="match status" value="1"/>
</dbReference>
<comment type="caution">
    <text evidence="2">The sequence shown here is derived from an EMBL/GenBank/DDBJ whole genome shotgun (WGS) entry which is preliminary data.</text>
</comment>
<dbReference type="Proteomes" id="UP000268652">
    <property type="component" value="Unassembled WGS sequence"/>
</dbReference>
<dbReference type="Gene3D" id="3.40.50.150">
    <property type="entry name" value="Vaccinia Virus protein VP39"/>
    <property type="match status" value="1"/>
</dbReference>
<dbReference type="SUPFAM" id="SSF53335">
    <property type="entry name" value="S-adenosyl-L-methionine-dependent methyltransferases"/>
    <property type="match status" value="1"/>
</dbReference>
<proteinExistence type="predicted"/>
<dbReference type="InterPro" id="IPR052356">
    <property type="entry name" value="Thiol_S-MT"/>
</dbReference>
<evidence type="ECO:0000313" key="2">
    <source>
        <dbReference type="EMBL" id="RKN03705.1"/>
    </source>
</evidence>
<dbReference type="PANTHER" id="PTHR45036">
    <property type="entry name" value="METHYLTRANSFERASE LIKE 7B"/>
    <property type="match status" value="1"/>
</dbReference>
<dbReference type="AlphaFoldDB" id="A0A3A9VRP0"/>
<keyword evidence="4" id="KW-1185">Reference proteome</keyword>
<evidence type="ECO:0000259" key="1">
    <source>
        <dbReference type="Pfam" id="PF08241"/>
    </source>
</evidence>
<name>A0A3A9VRP0_9ACTN</name>
<gene>
    <name evidence="3" type="ORF">D7318_30890</name>
    <name evidence="2" type="ORF">D7319_30840</name>
</gene>
<dbReference type="GO" id="GO:0008757">
    <property type="term" value="F:S-adenosylmethionine-dependent methyltransferase activity"/>
    <property type="evidence" value="ECO:0007669"/>
    <property type="project" value="InterPro"/>
</dbReference>
<evidence type="ECO:0000313" key="4">
    <source>
        <dbReference type="Proteomes" id="UP000268652"/>
    </source>
</evidence>
<protein>
    <submittedName>
        <fullName evidence="2">Class I SAM-dependent methyltransferase</fullName>
    </submittedName>
</protein>
<dbReference type="InterPro" id="IPR013216">
    <property type="entry name" value="Methyltransf_11"/>
</dbReference>
<dbReference type="RefSeq" id="WP_120700565.1">
    <property type="nucleotide sequence ID" value="NZ_RBDX01000045.1"/>
</dbReference>